<comment type="similarity">
    <text evidence="2">Belongs to the bacterial solute-binding protein 1 family.</text>
</comment>
<evidence type="ECO:0000313" key="7">
    <source>
        <dbReference type="Proteomes" id="UP000689967"/>
    </source>
</evidence>
<evidence type="ECO:0000256" key="5">
    <source>
        <dbReference type="ARBA" id="ARBA00022764"/>
    </source>
</evidence>
<keyword evidence="3" id="KW-0813">Transport</keyword>
<protein>
    <submittedName>
        <fullName evidence="6">Extracellular solute-binding protein</fullName>
    </submittedName>
</protein>
<dbReference type="PANTHER" id="PTHR30006">
    <property type="entry name" value="THIAMINE-BINDING PERIPLASMIC PROTEIN-RELATED"/>
    <property type="match status" value="1"/>
</dbReference>
<gene>
    <name evidence="6" type="ORF">JJQ90_21205</name>
</gene>
<reference evidence="6 7" key="1">
    <citation type="submission" date="2021-01" db="EMBL/GenBank/DDBJ databases">
        <title>Roseomonas sp. nov, a bacterium isolated from an oil production mixture in Yumen Oilfield.</title>
        <authorList>
            <person name="Wu D."/>
        </authorList>
    </citation>
    <scope>NUCLEOTIDE SEQUENCE [LARGE SCALE GENOMIC DNA]</scope>
    <source>
        <strain evidence="6 7">ROY-5-3</strain>
    </source>
</reference>
<dbReference type="EMBL" id="JAERQM010000007">
    <property type="protein sequence ID" value="MBU8546252.1"/>
    <property type="molecule type" value="Genomic_DNA"/>
</dbReference>
<dbReference type="PANTHER" id="PTHR30006:SF3">
    <property type="entry name" value="THIAMINE-BINDING PERIPLASMIC PROTEIN"/>
    <property type="match status" value="1"/>
</dbReference>
<evidence type="ECO:0000256" key="4">
    <source>
        <dbReference type="ARBA" id="ARBA00022729"/>
    </source>
</evidence>
<proteinExistence type="inferred from homology"/>
<accession>A0ABS6HEL5</accession>
<keyword evidence="4" id="KW-0732">Signal</keyword>
<dbReference type="Proteomes" id="UP000689967">
    <property type="component" value="Unassembled WGS sequence"/>
</dbReference>
<keyword evidence="7" id="KW-1185">Reference proteome</keyword>
<organism evidence="6 7">
    <name type="scientific">Falsiroseomonas oleicola</name>
    <dbReference type="NCBI Taxonomy" id="2801474"/>
    <lineage>
        <taxon>Bacteria</taxon>
        <taxon>Pseudomonadati</taxon>
        <taxon>Pseudomonadota</taxon>
        <taxon>Alphaproteobacteria</taxon>
        <taxon>Acetobacterales</taxon>
        <taxon>Roseomonadaceae</taxon>
        <taxon>Falsiroseomonas</taxon>
    </lineage>
</organism>
<evidence type="ECO:0000256" key="3">
    <source>
        <dbReference type="ARBA" id="ARBA00022448"/>
    </source>
</evidence>
<dbReference type="RefSeq" id="WP_216878273.1">
    <property type="nucleotide sequence ID" value="NZ_JAERQM010000007.1"/>
</dbReference>
<comment type="caution">
    <text evidence="6">The sequence shown here is derived from an EMBL/GenBank/DDBJ whole genome shotgun (WGS) entry which is preliminary data.</text>
</comment>
<keyword evidence="5" id="KW-0574">Periplasm</keyword>
<name>A0ABS6HEL5_9PROT</name>
<evidence type="ECO:0000313" key="6">
    <source>
        <dbReference type="EMBL" id="MBU8546252.1"/>
    </source>
</evidence>
<dbReference type="InterPro" id="IPR006059">
    <property type="entry name" value="SBP"/>
</dbReference>
<dbReference type="Pfam" id="PF13416">
    <property type="entry name" value="SBP_bac_8"/>
    <property type="match status" value="1"/>
</dbReference>
<comment type="subcellular location">
    <subcellularLocation>
        <location evidence="1">Periplasm</location>
    </subcellularLocation>
</comment>
<sequence>MRRRDWLAGFGAGALLGRGAPEASAQAPRDLTIVSFGGAYQDAQRDAVFRPWMTEREARLLEETWDGGLATLRQRAQAGTWDLVQVPGHELLIGCAEGLFERMDWAAIGGRDAYIPEAVQDCGVGASRHAYVLAWDRTRSQGAPTGWADLFDLERFPGRRALRRGPRITLEIALLADGVAPAELYAALAETEGQDRAFRRLQSIRAETVWWERGAQPSAWLAGGEVALVVAPNGRISVANAVDGRDFGLVWAQNLSAMDSWAILRGSPNRVRALDFLAYAGRPAVQARLAQRILHGVTVRDAAALIPAPVQASLPTAPAALAQAVPVDEVFWARHLEMLERRFEAWLAG</sequence>
<evidence type="ECO:0000256" key="2">
    <source>
        <dbReference type="ARBA" id="ARBA00008520"/>
    </source>
</evidence>
<evidence type="ECO:0000256" key="1">
    <source>
        <dbReference type="ARBA" id="ARBA00004418"/>
    </source>
</evidence>